<evidence type="ECO:0000259" key="1">
    <source>
        <dbReference type="PROSITE" id="PS51725"/>
    </source>
</evidence>
<name>E3BQK7_9VIBR</name>
<dbReference type="PROSITE" id="PS51725">
    <property type="entry name" value="ABM"/>
    <property type="match status" value="1"/>
</dbReference>
<dbReference type="GO" id="GO:0003824">
    <property type="term" value="F:catalytic activity"/>
    <property type="evidence" value="ECO:0007669"/>
    <property type="project" value="TreeGrafter"/>
</dbReference>
<dbReference type="EMBL" id="AEIU01000122">
    <property type="protein sequence ID" value="EFP94681.1"/>
    <property type="molecule type" value="Genomic_DNA"/>
</dbReference>
<dbReference type="Gene3D" id="3.30.70.100">
    <property type="match status" value="1"/>
</dbReference>
<evidence type="ECO:0000313" key="3">
    <source>
        <dbReference type="Proteomes" id="UP000002943"/>
    </source>
</evidence>
<dbReference type="STRING" id="796620.VIBC2010_16644"/>
<sequence length="94" mass="11212">MINLTATFQAKPEHRDTLEVHLKAMLEPTRQEEGCIRYVLLNNNQQPNIFMFQEQFASQNAFDQHCRQPYFLNLLHNIEGLLEQEVEIQFYTEL</sequence>
<dbReference type="InterPro" id="IPR007138">
    <property type="entry name" value="ABM_dom"/>
</dbReference>
<dbReference type="SUPFAM" id="SSF54909">
    <property type="entry name" value="Dimeric alpha+beta barrel"/>
    <property type="match status" value="1"/>
</dbReference>
<dbReference type="eggNOG" id="COG1359">
    <property type="taxonomic scope" value="Bacteria"/>
</dbReference>
<evidence type="ECO:0000313" key="2">
    <source>
        <dbReference type="EMBL" id="EFP94681.1"/>
    </source>
</evidence>
<dbReference type="OrthoDB" id="9812192at2"/>
<dbReference type="Proteomes" id="UP000002943">
    <property type="component" value="Unassembled WGS sequence"/>
</dbReference>
<feature type="domain" description="ABM" evidence="1">
    <location>
        <begin position="2"/>
        <end position="90"/>
    </location>
</feature>
<dbReference type="AlphaFoldDB" id="E3BQK7"/>
<keyword evidence="3" id="KW-1185">Reference proteome</keyword>
<dbReference type="InterPro" id="IPR011008">
    <property type="entry name" value="Dimeric_a/b-barrel"/>
</dbReference>
<organism evidence="2 3">
    <name type="scientific">Vibrio caribbeanicus ATCC BAA-2122</name>
    <dbReference type="NCBI Taxonomy" id="796620"/>
    <lineage>
        <taxon>Bacteria</taxon>
        <taxon>Pseudomonadati</taxon>
        <taxon>Pseudomonadota</taxon>
        <taxon>Gammaproteobacteria</taxon>
        <taxon>Vibrionales</taxon>
        <taxon>Vibrionaceae</taxon>
        <taxon>Vibrio</taxon>
    </lineage>
</organism>
<protein>
    <recommendedName>
        <fullName evidence="1">ABM domain-containing protein</fullName>
    </recommendedName>
</protein>
<gene>
    <name evidence="2" type="ORF">VIBC2010_16644</name>
</gene>
<dbReference type="InterPro" id="IPR050744">
    <property type="entry name" value="AI-2_Isomerase_LsrG"/>
</dbReference>
<proteinExistence type="predicted"/>
<reference evidence="2 3" key="1">
    <citation type="journal article" date="2012" name="Int. J. Syst. Evol. Microbiol.">
        <title>Vibrio caribbeanicus sp. nov., isolated from the marine sponge Scleritoderma cyanea.</title>
        <authorList>
            <person name="Hoffmann M."/>
            <person name="Monday S.R."/>
            <person name="Allard M.W."/>
            <person name="Strain E.A."/>
            <person name="Whittaker P."/>
            <person name="Naum M."/>
            <person name="McCarthy P.J."/>
            <person name="Lopez J.V."/>
            <person name="Fischer M."/>
            <person name="Brown E.W."/>
        </authorList>
    </citation>
    <scope>NUCLEOTIDE SEQUENCE [LARGE SCALE GENOMIC DNA]</scope>
    <source>
        <strain evidence="2 3">ATCC BAA-2122</strain>
    </source>
</reference>
<dbReference type="PANTHER" id="PTHR33336">
    <property type="entry name" value="QUINOL MONOOXYGENASE YGIN-RELATED"/>
    <property type="match status" value="1"/>
</dbReference>
<comment type="caution">
    <text evidence="2">The sequence shown here is derived from an EMBL/GenBank/DDBJ whole genome shotgun (WGS) entry which is preliminary data.</text>
</comment>
<accession>E3BQK7</accession>
<dbReference type="RefSeq" id="WP_009603494.1">
    <property type="nucleotide sequence ID" value="NZ_AEIU01000122.1"/>
</dbReference>
<dbReference type="Pfam" id="PF03992">
    <property type="entry name" value="ABM"/>
    <property type="match status" value="1"/>
</dbReference>
<dbReference type="PANTHER" id="PTHR33336:SF15">
    <property type="entry name" value="ABM DOMAIN-CONTAINING PROTEIN"/>
    <property type="match status" value="1"/>
</dbReference>